<reference evidence="6 7" key="1">
    <citation type="submission" date="2024-06" db="EMBL/GenBank/DDBJ databases">
        <title>The Natural Products Discovery Center: Release of the First 8490 Sequenced Strains for Exploring Actinobacteria Biosynthetic Diversity.</title>
        <authorList>
            <person name="Kalkreuter E."/>
            <person name="Kautsar S.A."/>
            <person name="Yang D."/>
            <person name="Bader C.D."/>
            <person name="Teijaro C.N."/>
            <person name="Fluegel L."/>
            <person name="Davis C.M."/>
            <person name="Simpson J.R."/>
            <person name="Lauterbach L."/>
            <person name="Steele A.D."/>
            <person name="Gui C."/>
            <person name="Meng S."/>
            <person name="Li G."/>
            <person name="Viehrig K."/>
            <person name="Ye F."/>
            <person name="Su P."/>
            <person name="Kiefer A.F."/>
            <person name="Nichols A."/>
            <person name="Cepeda A.J."/>
            <person name="Yan W."/>
            <person name="Fan B."/>
            <person name="Jiang Y."/>
            <person name="Adhikari A."/>
            <person name="Zheng C.-J."/>
            <person name="Schuster L."/>
            <person name="Cowan T.M."/>
            <person name="Smanski M.J."/>
            <person name="Chevrette M.G."/>
            <person name="De Carvalho L.P.S."/>
            <person name="Shen B."/>
        </authorList>
    </citation>
    <scope>NUCLEOTIDE SEQUENCE [LARGE SCALE GENOMIC DNA]</scope>
    <source>
        <strain evidence="6 7">NPDC001615</strain>
    </source>
</reference>
<dbReference type="InterPro" id="IPR020806">
    <property type="entry name" value="PKS_PP-bd"/>
</dbReference>
<dbReference type="SMART" id="SM00823">
    <property type="entry name" value="PKS_PP"/>
    <property type="match status" value="1"/>
</dbReference>
<proteinExistence type="predicted"/>
<organism evidence="6 7">
    <name type="scientific">Streptomyces violaceorubidus</name>
    <dbReference type="NCBI Taxonomy" id="284042"/>
    <lineage>
        <taxon>Bacteria</taxon>
        <taxon>Bacillati</taxon>
        <taxon>Actinomycetota</taxon>
        <taxon>Actinomycetes</taxon>
        <taxon>Kitasatosporales</taxon>
        <taxon>Streptomycetaceae</taxon>
        <taxon>Streptomyces</taxon>
    </lineage>
</organism>
<feature type="non-terminal residue" evidence="6">
    <location>
        <position position="1"/>
    </location>
</feature>
<dbReference type="SMART" id="SM01294">
    <property type="entry name" value="PKS_PP_betabranch"/>
    <property type="match status" value="1"/>
</dbReference>
<dbReference type="Gene3D" id="3.40.50.720">
    <property type="entry name" value="NAD(P)-binding Rossmann-like Domain"/>
    <property type="match status" value="1"/>
</dbReference>
<dbReference type="Pfam" id="PF00550">
    <property type="entry name" value="PP-binding"/>
    <property type="match status" value="1"/>
</dbReference>
<dbReference type="InterPro" id="IPR009081">
    <property type="entry name" value="PP-bd_ACP"/>
</dbReference>
<protein>
    <submittedName>
        <fullName evidence="6">Beta-ketoacyl reductase</fullName>
    </submittedName>
</protein>
<dbReference type="PANTHER" id="PTHR43775">
    <property type="entry name" value="FATTY ACID SYNTHASE"/>
    <property type="match status" value="1"/>
</dbReference>
<dbReference type="Gene3D" id="1.10.1200.10">
    <property type="entry name" value="ACP-like"/>
    <property type="match status" value="1"/>
</dbReference>
<keyword evidence="2" id="KW-0597">Phosphoprotein</keyword>
<keyword evidence="1" id="KW-0596">Phosphopantetheine</keyword>
<keyword evidence="4" id="KW-0511">Multifunctional enzyme</keyword>
<feature type="domain" description="Carrier" evidence="5">
    <location>
        <begin position="118"/>
        <end position="193"/>
    </location>
</feature>
<dbReference type="InterPro" id="IPR006162">
    <property type="entry name" value="Ppantetheine_attach_site"/>
</dbReference>
<keyword evidence="7" id="KW-1185">Reference proteome</keyword>
<evidence type="ECO:0000313" key="7">
    <source>
        <dbReference type="Proteomes" id="UP001496720"/>
    </source>
</evidence>
<evidence type="ECO:0000256" key="2">
    <source>
        <dbReference type="ARBA" id="ARBA00022553"/>
    </source>
</evidence>
<evidence type="ECO:0000313" key="6">
    <source>
        <dbReference type="EMBL" id="MER6169598.1"/>
    </source>
</evidence>
<gene>
    <name evidence="6" type="ORF">ABT188_34555</name>
</gene>
<dbReference type="InterPro" id="IPR050091">
    <property type="entry name" value="PKS_NRPS_Biosynth_Enz"/>
</dbReference>
<evidence type="ECO:0000256" key="4">
    <source>
        <dbReference type="ARBA" id="ARBA00023268"/>
    </source>
</evidence>
<name>A0ABV1T6J0_9ACTN</name>
<evidence type="ECO:0000256" key="3">
    <source>
        <dbReference type="ARBA" id="ARBA00022679"/>
    </source>
</evidence>
<accession>A0ABV1T6J0</accession>
<dbReference type="PANTHER" id="PTHR43775:SF51">
    <property type="entry name" value="INACTIVE PHENOLPHTHIOCEROL SYNTHESIS POLYKETIDE SYNTHASE TYPE I PKS1-RELATED"/>
    <property type="match status" value="1"/>
</dbReference>
<evidence type="ECO:0000259" key="5">
    <source>
        <dbReference type="PROSITE" id="PS50075"/>
    </source>
</evidence>
<comment type="caution">
    <text evidence="6">The sequence shown here is derived from an EMBL/GenBank/DDBJ whole genome shotgun (WGS) entry which is preliminary data.</text>
</comment>
<dbReference type="EMBL" id="JBEOZY010000089">
    <property type="protein sequence ID" value="MER6169598.1"/>
    <property type="molecule type" value="Genomic_DNA"/>
</dbReference>
<evidence type="ECO:0000256" key="1">
    <source>
        <dbReference type="ARBA" id="ARBA00022450"/>
    </source>
</evidence>
<dbReference type="SUPFAM" id="SSF47336">
    <property type="entry name" value="ACP-like"/>
    <property type="match status" value="1"/>
</dbReference>
<dbReference type="PROSITE" id="PS00012">
    <property type="entry name" value="PHOSPHOPANTETHEINE"/>
    <property type="match status" value="1"/>
</dbReference>
<dbReference type="Proteomes" id="UP001496720">
    <property type="component" value="Unassembled WGS sequence"/>
</dbReference>
<dbReference type="PROSITE" id="PS50075">
    <property type="entry name" value="CARRIER"/>
    <property type="match status" value="1"/>
</dbReference>
<keyword evidence="3" id="KW-0808">Transferase</keyword>
<dbReference type="RefSeq" id="WP_352150727.1">
    <property type="nucleotide sequence ID" value="NZ_JBEOZY010000089.1"/>
</dbReference>
<sequence>PALSLGWGLWEDRSNMTGNLTDTDLHRMTRHGVGAMSTEDGLRLLDTACATAEAHLLPIRLDVGALRRRADDDSLPALLRGLAQRRARRGTVDAGTRRPSELSLAERLGRVSGEQRAQALEDLVVAQVAAVLGHASTAAIEPDRAFKDIGFDSLTAVELRNRLNTASGLRLPATLVFDQPTPQAIARFLERKLFPRESTQAPAPAAQGSVRDIDAVDLDAIDEMDVDLLINLAFDGDSAGTDAERE</sequence>
<dbReference type="InterPro" id="IPR036736">
    <property type="entry name" value="ACP-like_sf"/>
</dbReference>